<evidence type="ECO:0000256" key="1">
    <source>
        <dbReference type="ARBA" id="ARBA00010577"/>
    </source>
</evidence>
<name>A0ABY3A2H2_9GAMM</name>
<keyword evidence="3 5" id="KW-1005">Bacterial flagellum biogenesis</keyword>
<accession>A0ABY3A2H2</accession>
<evidence type="ECO:0000256" key="5">
    <source>
        <dbReference type="RuleBase" id="RU362076"/>
    </source>
</evidence>
<dbReference type="Pfam" id="PF03963">
    <property type="entry name" value="FlgD"/>
    <property type="match status" value="1"/>
</dbReference>
<feature type="region of interest" description="Disordered" evidence="6">
    <location>
        <begin position="1"/>
        <end position="21"/>
    </location>
</feature>
<dbReference type="InterPro" id="IPR005648">
    <property type="entry name" value="FlgD"/>
</dbReference>
<dbReference type="EMBL" id="VICF01000001">
    <property type="protein sequence ID" value="TQC76823.1"/>
    <property type="molecule type" value="Genomic_DNA"/>
</dbReference>
<evidence type="ECO:0000256" key="3">
    <source>
        <dbReference type="ARBA" id="ARBA00022795"/>
    </source>
</evidence>
<keyword evidence="8" id="KW-0966">Cell projection</keyword>
<dbReference type="InterPro" id="IPR025965">
    <property type="entry name" value="FlgD/Vpr_Ig-like"/>
</dbReference>
<evidence type="ECO:0000259" key="7">
    <source>
        <dbReference type="Pfam" id="PF13860"/>
    </source>
</evidence>
<proteinExistence type="inferred from homology"/>
<evidence type="ECO:0000313" key="8">
    <source>
        <dbReference type="EMBL" id="TQC76823.1"/>
    </source>
</evidence>
<feature type="compositionally biased region" description="Low complexity" evidence="6">
    <location>
        <begin position="1"/>
        <end position="15"/>
    </location>
</feature>
<protein>
    <recommendedName>
        <fullName evidence="2 5">Basal-body rod modification protein FlgD</fullName>
    </recommendedName>
</protein>
<evidence type="ECO:0000313" key="9">
    <source>
        <dbReference type="Proteomes" id="UP000319715"/>
    </source>
</evidence>
<comment type="caution">
    <text evidence="8">The sequence shown here is derived from an EMBL/GenBank/DDBJ whole genome shotgun (WGS) entry which is preliminary data.</text>
</comment>
<organism evidence="8 9">
    <name type="scientific">Pantoea dispersa</name>
    <dbReference type="NCBI Taxonomy" id="59814"/>
    <lineage>
        <taxon>Bacteria</taxon>
        <taxon>Pseudomonadati</taxon>
        <taxon>Pseudomonadota</taxon>
        <taxon>Gammaproteobacteria</taxon>
        <taxon>Enterobacterales</taxon>
        <taxon>Erwiniaceae</taxon>
        <taxon>Pantoea</taxon>
    </lineage>
</organism>
<comment type="function">
    <text evidence="4 5">Required for flagellar hook formation. May act as a scaffolding protein.</text>
</comment>
<dbReference type="Proteomes" id="UP000319715">
    <property type="component" value="Unassembled WGS sequence"/>
</dbReference>
<dbReference type="Gene3D" id="2.60.40.4070">
    <property type="match status" value="1"/>
</dbReference>
<evidence type="ECO:0000256" key="2">
    <source>
        <dbReference type="ARBA" id="ARBA00016013"/>
    </source>
</evidence>
<evidence type="ECO:0000256" key="6">
    <source>
        <dbReference type="SAM" id="MobiDB-lite"/>
    </source>
</evidence>
<dbReference type="RefSeq" id="WP_125311047.1">
    <property type="nucleotide sequence ID" value="NZ_RHRY01000046.1"/>
</dbReference>
<gene>
    <name evidence="8" type="ORF">FK492_02120</name>
</gene>
<keyword evidence="9" id="KW-1185">Reference proteome</keyword>
<feature type="domain" description="FlgD/Vpr Ig-like" evidence="7">
    <location>
        <begin position="104"/>
        <end position="177"/>
    </location>
</feature>
<sequence>MAVNPVMNGNNNVNGTRGGTSADDLTQSFMTLLVAQMQNQDPTNPMDNNQLTSQLAQFNTAAGVEKLNSTLESVGMLVGSMQQLNVAEWVGRDVYIEGDTRVGFGDDANHDFAFALGSDAETVKVNLQDANGTTYTAELKNVKAGVNKYTLDDLTNFQPATPPADGEYSVTYSASTTEGDAPEIQSLKKAKVEGVSFTPTGALIQLGKDGAVGIGDIVQIL</sequence>
<dbReference type="Pfam" id="PF13860">
    <property type="entry name" value="FlgD_ig"/>
    <property type="match status" value="1"/>
</dbReference>
<dbReference type="Gene3D" id="2.30.30.910">
    <property type="match status" value="1"/>
</dbReference>
<reference evidence="8 9" key="1">
    <citation type="submission" date="2019-06" db="EMBL/GenBank/DDBJ databases">
        <title>Pantoea dispersa Assembly.</title>
        <authorList>
            <person name="Wang J."/>
        </authorList>
    </citation>
    <scope>NUCLEOTIDE SEQUENCE [LARGE SCALE GENOMIC DNA]</scope>
    <source>
        <strain evidence="9">bio</strain>
    </source>
</reference>
<comment type="similarity">
    <text evidence="1 5">Belongs to the FlgD family.</text>
</comment>
<keyword evidence="8" id="KW-0969">Cilium</keyword>
<evidence type="ECO:0000256" key="4">
    <source>
        <dbReference type="ARBA" id="ARBA00024746"/>
    </source>
</evidence>
<keyword evidence="8" id="KW-0282">Flagellum</keyword>